<dbReference type="FunFam" id="3.40.50.300:FF:002220">
    <property type="entry name" value="GTPase Era, mitochondrial"/>
    <property type="match status" value="1"/>
</dbReference>
<evidence type="ECO:0000256" key="1">
    <source>
        <dbReference type="ARBA" id="ARBA00022741"/>
    </source>
</evidence>
<dbReference type="Gene3D" id="3.30.300.20">
    <property type="match status" value="1"/>
</dbReference>
<dbReference type="GO" id="GO:0005759">
    <property type="term" value="C:mitochondrial matrix"/>
    <property type="evidence" value="ECO:0007669"/>
    <property type="project" value="TreeGrafter"/>
</dbReference>
<dbReference type="CDD" id="cd22534">
    <property type="entry name" value="KH-II_Era"/>
    <property type="match status" value="1"/>
</dbReference>
<evidence type="ECO:0000256" key="2">
    <source>
        <dbReference type="ARBA" id="ARBA00023134"/>
    </source>
</evidence>
<accession>A0A6L2PT98</accession>
<organism evidence="4 5">
    <name type="scientific">Coptotermes formosanus</name>
    <name type="common">Formosan subterranean termite</name>
    <dbReference type="NCBI Taxonomy" id="36987"/>
    <lineage>
        <taxon>Eukaryota</taxon>
        <taxon>Metazoa</taxon>
        <taxon>Ecdysozoa</taxon>
        <taxon>Arthropoda</taxon>
        <taxon>Hexapoda</taxon>
        <taxon>Insecta</taxon>
        <taxon>Pterygota</taxon>
        <taxon>Neoptera</taxon>
        <taxon>Polyneoptera</taxon>
        <taxon>Dictyoptera</taxon>
        <taxon>Blattodea</taxon>
        <taxon>Blattoidea</taxon>
        <taxon>Termitoidae</taxon>
        <taxon>Rhinotermitidae</taxon>
        <taxon>Coptotermes</taxon>
    </lineage>
</organism>
<dbReference type="GO" id="GO:0005525">
    <property type="term" value="F:GTP binding"/>
    <property type="evidence" value="ECO:0007669"/>
    <property type="project" value="UniProtKB-KW"/>
</dbReference>
<dbReference type="FunCoup" id="A0A6L2PT98">
    <property type="interactions" value="1512"/>
</dbReference>
<dbReference type="OrthoDB" id="8954335at2759"/>
<dbReference type="PANTHER" id="PTHR42698:SF1">
    <property type="entry name" value="GTPASE ERA, MITOCHONDRIAL"/>
    <property type="match status" value="1"/>
</dbReference>
<dbReference type="GO" id="GO:0019843">
    <property type="term" value="F:rRNA binding"/>
    <property type="evidence" value="ECO:0007669"/>
    <property type="project" value="TreeGrafter"/>
</dbReference>
<dbReference type="Pfam" id="PF01926">
    <property type="entry name" value="MMR_HSR1"/>
    <property type="match status" value="1"/>
</dbReference>
<dbReference type="NCBIfam" id="TIGR00436">
    <property type="entry name" value="era"/>
    <property type="match status" value="1"/>
</dbReference>
<keyword evidence="5" id="KW-1185">Reference proteome</keyword>
<keyword evidence="2" id="KW-0342">GTP-binding</keyword>
<dbReference type="CDD" id="cd04163">
    <property type="entry name" value="Era"/>
    <property type="match status" value="1"/>
</dbReference>
<dbReference type="Proteomes" id="UP000502823">
    <property type="component" value="Unassembled WGS sequence"/>
</dbReference>
<dbReference type="InParanoid" id="A0A6L2PT98"/>
<feature type="domain" description="G" evidence="3">
    <location>
        <begin position="78"/>
        <end position="200"/>
    </location>
</feature>
<dbReference type="InterPro" id="IPR027417">
    <property type="entry name" value="P-loop_NTPase"/>
</dbReference>
<dbReference type="GO" id="GO:0000028">
    <property type="term" value="P:ribosomal small subunit assembly"/>
    <property type="evidence" value="ECO:0007669"/>
    <property type="project" value="TreeGrafter"/>
</dbReference>
<evidence type="ECO:0000259" key="3">
    <source>
        <dbReference type="Pfam" id="PF01926"/>
    </source>
</evidence>
<dbReference type="GO" id="GO:0043024">
    <property type="term" value="F:ribosomal small subunit binding"/>
    <property type="evidence" value="ECO:0007669"/>
    <property type="project" value="TreeGrafter"/>
</dbReference>
<protein>
    <recommendedName>
        <fullName evidence="3">G domain-containing protein</fullName>
    </recommendedName>
</protein>
<dbReference type="InterPro" id="IPR006073">
    <property type="entry name" value="GTP-bd"/>
</dbReference>
<dbReference type="EMBL" id="BLKM01000550">
    <property type="protein sequence ID" value="GFG35444.1"/>
    <property type="molecule type" value="Genomic_DNA"/>
</dbReference>
<evidence type="ECO:0000313" key="4">
    <source>
        <dbReference type="EMBL" id="GFG35444.1"/>
    </source>
</evidence>
<name>A0A6L2PT98_COPFO</name>
<sequence length="374" mass="42051">MTHSLCHCVTPVFNISKRILIPCSIGFRNVTNLWKTVEVRFVRGIADDSTVADRRDLLLSKSESSVKRNESYESRLLKIAIIGVPNVGKSTVINHLVGRKVCSISSKVHTTRCKARAIGIEGNTQLVFLDTPGLVSADESNRHHLEHSFHGDSETAMLEADVIGVVHDVSNTWTRDRLDPKVLRLLYLYPKKHSFLILNKVCLYRASLSELQIQRKVQNQKGWPNFSEVFMVSALLGDGMNDIKDYLLHISEPSPWLYPVSEFTDQPSETVIINTVRSKLLDHLPQEIPYNLDTVIEYFDVGADGTMSAVVLVICPSLRLQRLVVGSRGRRIRVVALEAEQELQSTFRQQVRLKVVVTENNQTLSAVSQKGKPS</sequence>
<reference evidence="5" key="1">
    <citation type="submission" date="2020-01" db="EMBL/GenBank/DDBJ databases">
        <title>Draft genome sequence of the Termite Coptotermes fromosanus.</title>
        <authorList>
            <person name="Itakura S."/>
            <person name="Yosikawa Y."/>
            <person name="Umezawa K."/>
        </authorList>
    </citation>
    <scope>NUCLEOTIDE SEQUENCE [LARGE SCALE GENOMIC DNA]</scope>
</reference>
<gene>
    <name evidence="4" type="ORF">Cfor_09102</name>
</gene>
<dbReference type="PANTHER" id="PTHR42698">
    <property type="entry name" value="GTPASE ERA"/>
    <property type="match status" value="1"/>
</dbReference>
<keyword evidence="1" id="KW-0547">Nucleotide-binding</keyword>
<dbReference type="InterPro" id="IPR009019">
    <property type="entry name" value="KH_sf_prok-type"/>
</dbReference>
<dbReference type="PRINTS" id="PR00326">
    <property type="entry name" value="GTP1OBG"/>
</dbReference>
<dbReference type="InterPro" id="IPR005662">
    <property type="entry name" value="GTPase_Era-like"/>
</dbReference>
<dbReference type="SUPFAM" id="SSF54814">
    <property type="entry name" value="Prokaryotic type KH domain (KH-domain type II)"/>
    <property type="match status" value="1"/>
</dbReference>
<dbReference type="Gene3D" id="3.40.50.300">
    <property type="entry name" value="P-loop containing nucleotide triphosphate hydrolases"/>
    <property type="match status" value="1"/>
</dbReference>
<evidence type="ECO:0000313" key="5">
    <source>
        <dbReference type="Proteomes" id="UP000502823"/>
    </source>
</evidence>
<dbReference type="InterPro" id="IPR015946">
    <property type="entry name" value="KH_dom-like_a/b"/>
</dbReference>
<proteinExistence type="predicted"/>
<dbReference type="InterPro" id="IPR030388">
    <property type="entry name" value="G_ERA_dom"/>
</dbReference>
<comment type="caution">
    <text evidence="4">The sequence shown here is derived from an EMBL/GenBank/DDBJ whole genome shotgun (WGS) entry which is preliminary data.</text>
</comment>
<dbReference type="AlphaFoldDB" id="A0A6L2PT98"/>
<dbReference type="SUPFAM" id="SSF52540">
    <property type="entry name" value="P-loop containing nucleoside triphosphate hydrolases"/>
    <property type="match status" value="1"/>
</dbReference>